<dbReference type="PROSITE" id="PS00455">
    <property type="entry name" value="AMP_BINDING"/>
    <property type="match status" value="1"/>
</dbReference>
<keyword evidence="2" id="KW-0436">Ligase</keyword>
<dbReference type="Gene3D" id="3.40.50.12780">
    <property type="entry name" value="N-terminal domain of ligase-like"/>
    <property type="match status" value="1"/>
</dbReference>
<comment type="similarity">
    <text evidence="1">Belongs to the ATP-dependent AMP-binding enzyme family.</text>
</comment>
<dbReference type="Pfam" id="PF00501">
    <property type="entry name" value="AMP-binding"/>
    <property type="match status" value="1"/>
</dbReference>
<keyword evidence="3" id="KW-1133">Transmembrane helix</keyword>
<protein>
    <recommendedName>
        <fullName evidence="8">AMP-dependent synthetase/ligase</fullName>
    </recommendedName>
</protein>
<evidence type="ECO:0000259" key="5">
    <source>
        <dbReference type="Pfam" id="PF13193"/>
    </source>
</evidence>
<evidence type="ECO:0000313" key="7">
    <source>
        <dbReference type="Proteomes" id="UP001149954"/>
    </source>
</evidence>
<evidence type="ECO:0000313" key="6">
    <source>
        <dbReference type="EMBL" id="KAJ5520241.1"/>
    </source>
</evidence>
<dbReference type="InterPro" id="IPR025110">
    <property type="entry name" value="AMP-bd_C"/>
</dbReference>
<keyword evidence="7" id="KW-1185">Reference proteome</keyword>
<dbReference type="OrthoDB" id="1898221at2759"/>
<dbReference type="Proteomes" id="UP001149954">
    <property type="component" value="Unassembled WGS sequence"/>
</dbReference>
<keyword evidence="3" id="KW-0812">Transmembrane</keyword>
<dbReference type="GO" id="GO:0016405">
    <property type="term" value="F:CoA-ligase activity"/>
    <property type="evidence" value="ECO:0007669"/>
    <property type="project" value="TreeGrafter"/>
</dbReference>
<name>A0A9X0CB57_9EURO</name>
<comment type="caution">
    <text evidence="6">The sequence shown here is derived from an EMBL/GenBank/DDBJ whole genome shotgun (WGS) entry which is preliminary data.</text>
</comment>
<dbReference type="EMBL" id="JAPWDS010000001">
    <property type="protein sequence ID" value="KAJ5520241.1"/>
    <property type="molecule type" value="Genomic_DNA"/>
</dbReference>
<dbReference type="AlphaFoldDB" id="A0A9X0CB57"/>
<dbReference type="PANTHER" id="PTHR24096">
    <property type="entry name" value="LONG-CHAIN-FATTY-ACID--COA LIGASE"/>
    <property type="match status" value="1"/>
</dbReference>
<evidence type="ECO:0000256" key="2">
    <source>
        <dbReference type="ARBA" id="ARBA00022598"/>
    </source>
</evidence>
<evidence type="ECO:0008006" key="8">
    <source>
        <dbReference type="Google" id="ProtNLM"/>
    </source>
</evidence>
<reference evidence="6" key="2">
    <citation type="journal article" date="2023" name="IMA Fungus">
        <title>Comparative genomic study of the Penicillium genus elucidates a diverse pangenome and 15 lateral gene transfer events.</title>
        <authorList>
            <person name="Petersen C."/>
            <person name="Sorensen T."/>
            <person name="Nielsen M.R."/>
            <person name="Sondergaard T.E."/>
            <person name="Sorensen J.L."/>
            <person name="Fitzpatrick D.A."/>
            <person name="Frisvad J.C."/>
            <person name="Nielsen K.L."/>
        </authorList>
    </citation>
    <scope>NUCLEOTIDE SEQUENCE</scope>
    <source>
        <strain evidence="6">IBT 29495</strain>
    </source>
</reference>
<feature type="transmembrane region" description="Helical" evidence="3">
    <location>
        <begin position="304"/>
        <end position="328"/>
    </location>
</feature>
<sequence length="574" mass="62578">MSRIFRSKTRVRIPTHLSITEATLLDNPAPISPSKIIFEEALSGRTISYGEFNALVKRGAAWLRQDLALKPGQVVSVISSSCIDYVIAVHSVWWAGGVVSLINDSLSATEIAYGIQLVKPDYIVVGSSASAKLAKSLSLSGPASSDIKIIALVESHSQWPSWPRLDVGGNLHEIEAHSFANGDNRQVPAAIILSSGTTGHPKAVVLSHYNLIAVNYQLRADNPDNWRSDMREVFFPPLSHVYALYVAITGAPWLGYYVCLMPRFELETYCRLLSERKATLARLVPPVAKMLAESPVTRRYTYPALEYFTCSAAPLSVGLLLSAVFPGVKLCQSMFLYKSITIHYLTANANRALAYGCTEASGACVQSGTRDKDMPLNATGKLIANAEMRFIDSTGDDVGDGAPGEITLRGPHIMMGYLGDPKATREHILDGGWYKTGDIGYLDAQGFLFVSGRIKDIIKSNGFQVSPLELEEILVRHPLVKEAAVQGVWSERSATDLLRAYIVPENPLTKAGRDREEAARSVAEFVASQVAGYKQLKGGVVFVDSLPKSPTGKLLRRLLKDIDDTGFTHPQAKL</sequence>
<keyword evidence="3" id="KW-0472">Membrane</keyword>
<dbReference type="SUPFAM" id="SSF56801">
    <property type="entry name" value="Acetyl-CoA synthetase-like"/>
    <property type="match status" value="1"/>
</dbReference>
<dbReference type="InterPro" id="IPR045851">
    <property type="entry name" value="AMP-bd_C_sf"/>
</dbReference>
<evidence type="ECO:0000256" key="3">
    <source>
        <dbReference type="SAM" id="Phobius"/>
    </source>
</evidence>
<evidence type="ECO:0000259" key="4">
    <source>
        <dbReference type="Pfam" id="PF00501"/>
    </source>
</evidence>
<dbReference type="InterPro" id="IPR000873">
    <property type="entry name" value="AMP-dep_synth/lig_dom"/>
</dbReference>
<organism evidence="6 7">
    <name type="scientific">Penicillium fimorum</name>
    <dbReference type="NCBI Taxonomy" id="1882269"/>
    <lineage>
        <taxon>Eukaryota</taxon>
        <taxon>Fungi</taxon>
        <taxon>Dikarya</taxon>
        <taxon>Ascomycota</taxon>
        <taxon>Pezizomycotina</taxon>
        <taxon>Eurotiomycetes</taxon>
        <taxon>Eurotiomycetidae</taxon>
        <taxon>Eurotiales</taxon>
        <taxon>Aspergillaceae</taxon>
        <taxon>Penicillium</taxon>
    </lineage>
</organism>
<feature type="domain" description="AMP-binding enzyme C-terminal" evidence="5">
    <location>
        <begin position="469"/>
        <end position="553"/>
    </location>
</feature>
<dbReference type="InterPro" id="IPR042099">
    <property type="entry name" value="ANL_N_sf"/>
</dbReference>
<gene>
    <name evidence="6" type="ORF">N7463_000694</name>
</gene>
<accession>A0A9X0CB57</accession>
<reference evidence="6" key="1">
    <citation type="submission" date="2022-12" db="EMBL/GenBank/DDBJ databases">
        <authorList>
            <person name="Petersen C."/>
        </authorList>
    </citation>
    <scope>NUCLEOTIDE SEQUENCE</scope>
    <source>
        <strain evidence="6">IBT 29495</strain>
    </source>
</reference>
<proteinExistence type="inferred from homology"/>
<evidence type="ECO:0000256" key="1">
    <source>
        <dbReference type="ARBA" id="ARBA00006432"/>
    </source>
</evidence>
<feature type="domain" description="AMP-dependent synthetase/ligase" evidence="4">
    <location>
        <begin position="42"/>
        <end position="418"/>
    </location>
</feature>
<feature type="transmembrane region" description="Helical" evidence="3">
    <location>
        <begin position="233"/>
        <end position="254"/>
    </location>
</feature>
<dbReference type="Gene3D" id="3.30.300.30">
    <property type="match status" value="1"/>
</dbReference>
<dbReference type="InterPro" id="IPR020845">
    <property type="entry name" value="AMP-binding_CS"/>
</dbReference>
<dbReference type="Pfam" id="PF13193">
    <property type="entry name" value="AMP-binding_C"/>
    <property type="match status" value="1"/>
</dbReference>
<dbReference type="PANTHER" id="PTHR24096:SF149">
    <property type="entry name" value="AMP-BINDING DOMAIN-CONTAINING PROTEIN-RELATED"/>
    <property type="match status" value="1"/>
</dbReference>